<gene>
    <name evidence="1" type="ORF">NBO_376g0007</name>
</gene>
<dbReference type="OrthoDB" id="2193909at2759"/>
<dbReference type="HOGENOM" id="CLU_1713232_0_0_1"/>
<reference evidence="1 2" key="1">
    <citation type="journal article" date="2013" name="BMC Genomics">
        <title>Comparative genomics of parasitic silkworm microsporidia reveal an association between genome expansion and host adaptation.</title>
        <authorList>
            <person name="Pan G."/>
            <person name="Xu J."/>
            <person name="Li T."/>
            <person name="Xia Q."/>
            <person name="Liu S.L."/>
            <person name="Zhang G."/>
            <person name="Li S."/>
            <person name="Li C."/>
            <person name="Liu H."/>
            <person name="Yang L."/>
            <person name="Liu T."/>
            <person name="Zhang X."/>
            <person name="Wu Z."/>
            <person name="Fan W."/>
            <person name="Dang X."/>
            <person name="Xiang H."/>
            <person name="Tao M."/>
            <person name="Li Y."/>
            <person name="Hu J."/>
            <person name="Li Z."/>
            <person name="Lin L."/>
            <person name="Luo J."/>
            <person name="Geng L."/>
            <person name="Wang L."/>
            <person name="Long M."/>
            <person name="Wan Y."/>
            <person name="He N."/>
            <person name="Zhang Z."/>
            <person name="Lu C."/>
            <person name="Keeling P.J."/>
            <person name="Wang J."/>
            <person name="Xiang Z."/>
            <person name="Zhou Z."/>
        </authorList>
    </citation>
    <scope>NUCLEOTIDE SEQUENCE [LARGE SCALE GENOMIC DNA]</scope>
    <source>
        <strain evidence="2">CQ1 / CVCC 102059</strain>
    </source>
</reference>
<dbReference type="Proteomes" id="UP000016927">
    <property type="component" value="Unassembled WGS sequence"/>
</dbReference>
<protein>
    <submittedName>
        <fullName evidence="1">Uncharacterized protein</fullName>
    </submittedName>
</protein>
<dbReference type="AlphaFoldDB" id="R0M3W5"/>
<evidence type="ECO:0000313" key="1">
    <source>
        <dbReference type="EMBL" id="EOB12719.1"/>
    </source>
</evidence>
<dbReference type="VEuPathDB" id="MicrosporidiaDB:NBO_376g0007"/>
<organism evidence="1 2">
    <name type="scientific">Nosema bombycis (strain CQ1 / CVCC 102059)</name>
    <name type="common">Microsporidian parasite</name>
    <name type="synonym">Pebrine of silkworm</name>
    <dbReference type="NCBI Taxonomy" id="578461"/>
    <lineage>
        <taxon>Eukaryota</taxon>
        <taxon>Fungi</taxon>
        <taxon>Fungi incertae sedis</taxon>
        <taxon>Microsporidia</taxon>
        <taxon>Nosematidae</taxon>
        <taxon>Nosema</taxon>
    </lineage>
</organism>
<dbReference type="InterPro" id="IPR031527">
    <property type="entry name" value="DUF5091"/>
</dbReference>
<keyword evidence="2" id="KW-1185">Reference proteome</keyword>
<evidence type="ECO:0000313" key="2">
    <source>
        <dbReference type="Proteomes" id="UP000016927"/>
    </source>
</evidence>
<dbReference type="Pfam" id="PF17012">
    <property type="entry name" value="DUF5091"/>
    <property type="match status" value="1"/>
</dbReference>
<proteinExistence type="predicted"/>
<dbReference type="OMA" id="YFINSDY"/>
<dbReference type="EMBL" id="KB909284">
    <property type="protein sequence ID" value="EOB12719.1"/>
    <property type="molecule type" value="Genomic_DNA"/>
</dbReference>
<name>R0M3W5_NOSB1</name>
<accession>R0M3W5</accession>
<sequence>MEELIFKLNNAIQKPTLEAFLNIFEHDGYVRLNMVYISPISLKHLRQKLESFDLIEMFFTTNGLAFIFKTFRLNFFGNMNVVVKNKIYCIEINFDPTIDENCGIPIMSEIEHYLKGCDALFFMTYFVDIDKEILHNSLSESVDFLYKRSVIRK</sequence>